<dbReference type="GO" id="GO:0000511">
    <property type="term" value="F:H2A-H2B histone complex chaperone activity"/>
    <property type="evidence" value="ECO:0007669"/>
    <property type="project" value="EnsemblFungi"/>
</dbReference>
<keyword evidence="3" id="KW-0539">Nucleus</keyword>
<evidence type="ECO:0000313" key="5">
    <source>
        <dbReference type="EMBL" id="OBA21177.1"/>
    </source>
</evidence>
<dbReference type="OrthoDB" id="431626at2759"/>
<evidence type="ECO:0000313" key="6">
    <source>
        <dbReference type="Proteomes" id="UP000092555"/>
    </source>
</evidence>
<dbReference type="Proteomes" id="UP000092555">
    <property type="component" value="Unassembled WGS sequence"/>
</dbReference>
<dbReference type="GO" id="GO:0006334">
    <property type="term" value="P:nucleosome assembly"/>
    <property type="evidence" value="ECO:0007669"/>
    <property type="project" value="EnsemblFungi"/>
</dbReference>
<name>A0A1A0HBC6_9ASCO</name>
<dbReference type="GO" id="GO:0005635">
    <property type="term" value="C:nuclear envelope"/>
    <property type="evidence" value="ECO:0007669"/>
    <property type="project" value="TreeGrafter"/>
</dbReference>
<dbReference type="InterPro" id="IPR001494">
    <property type="entry name" value="Importin-beta_N"/>
</dbReference>
<dbReference type="GO" id="GO:0031267">
    <property type="term" value="F:small GTPase binding"/>
    <property type="evidence" value="ECO:0007669"/>
    <property type="project" value="InterPro"/>
</dbReference>
<dbReference type="GO" id="GO:0006607">
    <property type="term" value="P:NLS-bearing protein import into nucleus"/>
    <property type="evidence" value="ECO:0007669"/>
    <property type="project" value="EnsemblFungi"/>
</dbReference>
<dbReference type="GO" id="GO:0005829">
    <property type="term" value="C:cytosol"/>
    <property type="evidence" value="ECO:0007669"/>
    <property type="project" value="TreeGrafter"/>
</dbReference>
<proteinExistence type="predicted"/>
<dbReference type="PANTHER" id="PTHR10997">
    <property type="entry name" value="IMPORTIN-7, 8, 11"/>
    <property type="match status" value="1"/>
</dbReference>
<dbReference type="PROSITE" id="PS50166">
    <property type="entry name" value="IMPORTIN_B_NT"/>
    <property type="match status" value="1"/>
</dbReference>
<sequence>MNKEENLIELVISQNSADNNLRVHAELEFNRTAGENPTRTVYELIRACAHDSSHPIDVKQSCLLHLKRLVPKFWSAGFQLFIGPPIEQETKAFIRESLLLLATSSTSSKIRSGSSYVIVQIAAVDFPDEWPDLLEKIYTRATENQSVVSVVGSLSVLNDLFDDLISESQFWEGGVGNKLISFVGYLLQQPGMSPEIKISALRLHLTVLDTLLSPEAHELEERKRSVASHVKFLSEVLLSLVKDLINLSSSSISVELVQLSLRSYLYQVFTKILNSFRKQFLSCEISDLIHVLNEDISLGSKVTLDSAQFEKFTVALSMCAQYPKVTMHDYTEDFNLFVTSETGLSSQTTIRDSIKELLSELNERDAVAIFQLTKLYLSQGLESWIELEAMLFLSEGLFLDQDSITSDNGVSLTPYLESLYSLILSSNSIEIPPLLMARVILLVPRVFGNFSKHNSADSLCASWLEKIFDICTKGLVKKGDELILASALISVTLWKSLDNFDLKKMGLKLQSSIMETCYLLLDDSDEDTLPIILEAISAAISIDNVTIFKCEIEENLSVVDLFLRVSFKDPANIQVTIDSSECLQVLLSNIGLETFLGVCQKLVPFLVEVIRTTLSQNCVQYTPQLDLALELLGYVIEASPCPKLPKDIFHYIFPVLRDLILKASDDQILQSAGELFNKLMQNNESLFIKYSDPDTGQSGLDILLHIASKFLSLNLSDQAAMNCGLIVITIFERFQTCLNSDFFFQLLEATVRRVAIAKEVLTVENLILVFCNLALNTATHLMIDALISMQISDSSGNLQDGLRTVLPIWFESFEVTRGVEKIQKNILALGRIFSLGDPRVESIKVNGDLIPYDGDLIITRSMAKSMPQKFTRISASQKILKLLVSELRFQSLQPDSDDYVLHNSDDGDDEDGWEDMDGMGIPNYDKLKSYVDSDEEEHDQMSDKGIKDTLVQFFKECITKNVANFQFYYEMLDDDEKAAISENVIFA</sequence>
<dbReference type="Gene3D" id="1.25.10.10">
    <property type="entry name" value="Leucine-rich Repeat Variant"/>
    <property type="match status" value="1"/>
</dbReference>
<comment type="subcellular location">
    <subcellularLocation>
        <location evidence="1">Nucleus</location>
    </subcellularLocation>
</comment>
<organism evidence="5 6">
    <name type="scientific">Metschnikowia bicuspidata var. bicuspidata NRRL YB-4993</name>
    <dbReference type="NCBI Taxonomy" id="869754"/>
    <lineage>
        <taxon>Eukaryota</taxon>
        <taxon>Fungi</taxon>
        <taxon>Dikarya</taxon>
        <taxon>Ascomycota</taxon>
        <taxon>Saccharomycotina</taxon>
        <taxon>Pichiomycetes</taxon>
        <taxon>Metschnikowiaceae</taxon>
        <taxon>Metschnikowia</taxon>
    </lineage>
</organism>
<dbReference type="RefSeq" id="XP_018711687.1">
    <property type="nucleotide sequence ID" value="XM_018858845.1"/>
</dbReference>
<comment type="caution">
    <text evidence="5">The sequence shown here is derived from an EMBL/GenBank/DDBJ whole genome shotgun (WGS) entry which is preliminary data.</text>
</comment>
<feature type="domain" description="Importin N-terminal" evidence="4">
    <location>
        <begin position="51"/>
        <end position="104"/>
    </location>
</feature>
<dbReference type="AlphaFoldDB" id="A0A1A0HBC6"/>
<evidence type="ECO:0000256" key="2">
    <source>
        <dbReference type="ARBA" id="ARBA00022448"/>
    </source>
</evidence>
<dbReference type="InterPro" id="IPR016024">
    <property type="entry name" value="ARM-type_fold"/>
</dbReference>
<accession>A0A1A0HBC6</accession>
<dbReference type="GeneID" id="30031821"/>
<dbReference type="PANTHER" id="PTHR10997:SF9">
    <property type="entry name" value="IMPORTIN-9"/>
    <property type="match status" value="1"/>
</dbReference>
<keyword evidence="6" id="KW-1185">Reference proteome</keyword>
<dbReference type="EMBL" id="LXTC01000003">
    <property type="protein sequence ID" value="OBA21177.1"/>
    <property type="molecule type" value="Genomic_DNA"/>
</dbReference>
<evidence type="ECO:0000256" key="3">
    <source>
        <dbReference type="ARBA" id="ARBA00023242"/>
    </source>
</evidence>
<dbReference type="SUPFAM" id="SSF48371">
    <property type="entry name" value="ARM repeat"/>
    <property type="match status" value="1"/>
</dbReference>
<dbReference type="GO" id="GO:0061608">
    <property type="term" value="F:nuclear import signal receptor activity"/>
    <property type="evidence" value="ECO:0007669"/>
    <property type="project" value="EnsemblFungi"/>
</dbReference>
<protein>
    <submittedName>
        <fullName evidence="5">ARM repeat-containing protein</fullName>
    </submittedName>
</protein>
<keyword evidence="2" id="KW-0813">Transport</keyword>
<dbReference type="InterPro" id="IPR011989">
    <property type="entry name" value="ARM-like"/>
</dbReference>
<reference evidence="5 6" key="1">
    <citation type="submission" date="2016-05" db="EMBL/GenBank/DDBJ databases">
        <title>Comparative genomics of biotechnologically important yeasts.</title>
        <authorList>
            <consortium name="DOE Joint Genome Institute"/>
            <person name="Riley R."/>
            <person name="Haridas S."/>
            <person name="Wolfe K.H."/>
            <person name="Lopes M.R."/>
            <person name="Hittinger C.T."/>
            <person name="Goker M."/>
            <person name="Salamov A."/>
            <person name="Wisecaver J."/>
            <person name="Long T.M."/>
            <person name="Aerts A.L."/>
            <person name="Barry K."/>
            <person name="Choi C."/>
            <person name="Clum A."/>
            <person name="Coughlan A.Y."/>
            <person name="Deshpande S."/>
            <person name="Douglass A.P."/>
            <person name="Hanson S.J."/>
            <person name="Klenk H.-P."/>
            <person name="LaButti K."/>
            <person name="Lapidus A."/>
            <person name="Lindquist E."/>
            <person name="Lipzen A."/>
            <person name="Meier-kolthoff J.P."/>
            <person name="Ohm R.A."/>
            <person name="Otillar R.P."/>
            <person name="Pangilinan J."/>
            <person name="Peng Y."/>
            <person name="Rokas A."/>
            <person name="Rosa C.A."/>
            <person name="Scheuner C."/>
            <person name="Sibirny A.A."/>
            <person name="Slot J.C."/>
            <person name="Stielow J.B."/>
            <person name="Sun H."/>
            <person name="Kurtzman C.P."/>
            <person name="Blackwell M."/>
            <person name="Grigoriev I.V."/>
            <person name="Jeffries T.W."/>
        </authorList>
    </citation>
    <scope>NUCLEOTIDE SEQUENCE [LARGE SCALE GENOMIC DNA]</scope>
    <source>
        <strain evidence="5 6">NRRL YB-4993</strain>
    </source>
</reference>
<evidence type="ECO:0000259" key="4">
    <source>
        <dbReference type="PROSITE" id="PS50166"/>
    </source>
</evidence>
<evidence type="ECO:0000256" key="1">
    <source>
        <dbReference type="ARBA" id="ARBA00004123"/>
    </source>
</evidence>
<gene>
    <name evidence="5" type="ORF">METBIDRAFT_78219</name>
</gene>
<dbReference type="STRING" id="869754.A0A1A0HBC6"/>